<dbReference type="EMBL" id="JABBNU010000002">
    <property type="protein sequence ID" value="NMM47659.1"/>
    <property type="molecule type" value="Genomic_DNA"/>
</dbReference>
<keyword evidence="3" id="KW-1185">Reference proteome</keyword>
<comment type="caution">
    <text evidence="2">The sequence shown here is derived from an EMBL/GenBank/DDBJ whole genome shotgun (WGS) entry which is preliminary data.</text>
</comment>
<reference evidence="2 3" key="1">
    <citation type="submission" date="2020-04" db="EMBL/GenBank/DDBJ databases">
        <title>Flammeovirgaceae bacterium KN852 isolated from deep sea.</title>
        <authorList>
            <person name="Zhang D.-C."/>
        </authorList>
    </citation>
    <scope>NUCLEOTIDE SEQUENCE [LARGE SCALE GENOMIC DNA]</scope>
    <source>
        <strain evidence="2 3">KN852</strain>
    </source>
</reference>
<keyword evidence="1" id="KW-1133">Transmembrane helix</keyword>
<sequence>MENIEVNELLVDSFACTGCGAELKYKPGTQNLHCEYCGTENEIPQIEDEIIEQDYYAVLESKSSSEPTTIESFVKCESCGASSTLEPNITSAFCPYCSTPLILDHVHEEEVVIPQSILPFKLDKQQAKSEFKKWIDGLWFAPGDLKKAVLSFDHFKGVYVPYRTFDADTVTQYVGQRGEYYYVNESYTTTENGQTVTKTRRVQKIRWYPASGTVSKFFDDILTVSTKSLPEKYIDNLEPWDLQNLTPFDKKYVSGFITEKHNTELSHGFERAKEKADEQIKILVQRDIGGDTQRILSLNSIYNDITFKHIHLPVYVSAFKFKDKLYQFLVNARTGEVQGERPYSWIKIVMAVILGLIIIGTIFFFLK</sequence>
<dbReference type="RefSeq" id="WP_169678276.1">
    <property type="nucleotide sequence ID" value="NZ_JABBNU010000002.1"/>
</dbReference>
<gene>
    <name evidence="2" type="ORF">HH304_04550</name>
</gene>
<evidence type="ECO:0008006" key="4">
    <source>
        <dbReference type="Google" id="ProtNLM"/>
    </source>
</evidence>
<keyword evidence="1" id="KW-0812">Transmembrane</keyword>
<keyword evidence="1" id="KW-0472">Membrane</keyword>
<feature type="transmembrane region" description="Helical" evidence="1">
    <location>
        <begin position="345"/>
        <end position="366"/>
    </location>
</feature>
<proteinExistence type="predicted"/>
<organism evidence="2 3">
    <name type="scientific">Marinigracilibium pacificum</name>
    <dbReference type="NCBI Taxonomy" id="2729599"/>
    <lineage>
        <taxon>Bacteria</taxon>
        <taxon>Pseudomonadati</taxon>
        <taxon>Bacteroidota</taxon>
        <taxon>Cytophagia</taxon>
        <taxon>Cytophagales</taxon>
        <taxon>Flammeovirgaceae</taxon>
        <taxon>Marinigracilibium</taxon>
    </lineage>
</organism>
<name>A0A848J073_9BACT</name>
<evidence type="ECO:0000313" key="2">
    <source>
        <dbReference type="EMBL" id="NMM47659.1"/>
    </source>
</evidence>
<dbReference type="AlphaFoldDB" id="A0A848J073"/>
<dbReference type="PANTHER" id="PTHR37826:SF3">
    <property type="entry name" value="J DOMAIN-CONTAINING PROTEIN"/>
    <property type="match status" value="1"/>
</dbReference>
<dbReference type="Proteomes" id="UP000559010">
    <property type="component" value="Unassembled WGS sequence"/>
</dbReference>
<accession>A0A848J073</accession>
<dbReference type="PANTHER" id="PTHR37826">
    <property type="entry name" value="FLOTILLIN BAND_7_5 DOMAIN PROTEIN"/>
    <property type="match status" value="1"/>
</dbReference>
<protein>
    <recommendedName>
        <fullName evidence="4">Replication restart DNA helicase PriA</fullName>
    </recommendedName>
</protein>
<evidence type="ECO:0000256" key="1">
    <source>
        <dbReference type="SAM" id="Phobius"/>
    </source>
</evidence>
<evidence type="ECO:0000313" key="3">
    <source>
        <dbReference type="Proteomes" id="UP000559010"/>
    </source>
</evidence>